<keyword evidence="7" id="KW-0813">Transport</keyword>
<evidence type="ECO:0000256" key="6">
    <source>
        <dbReference type="ARBA" id="ARBA00023136"/>
    </source>
</evidence>
<protein>
    <recommendedName>
        <fullName evidence="7">TRAP transporter large permease protein</fullName>
    </recommendedName>
</protein>
<gene>
    <name evidence="9" type="ORF">HJG44_00880</name>
</gene>
<keyword evidence="4 7" id="KW-0812">Transmembrane</keyword>
<evidence type="ECO:0000256" key="7">
    <source>
        <dbReference type="RuleBase" id="RU369079"/>
    </source>
</evidence>
<evidence type="ECO:0000256" key="2">
    <source>
        <dbReference type="ARBA" id="ARBA00022475"/>
    </source>
</evidence>
<evidence type="ECO:0000256" key="3">
    <source>
        <dbReference type="ARBA" id="ARBA00022519"/>
    </source>
</evidence>
<organism evidence="9 10">
    <name type="scientific">Enterovirga aerilata</name>
    <dbReference type="NCBI Taxonomy" id="2730920"/>
    <lineage>
        <taxon>Bacteria</taxon>
        <taxon>Pseudomonadati</taxon>
        <taxon>Pseudomonadota</taxon>
        <taxon>Alphaproteobacteria</taxon>
        <taxon>Hyphomicrobiales</taxon>
        <taxon>Methylobacteriaceae</taxon>
        <taxon>Enterovirga</taxon>
    </lineage>
</organism>
<dbReference type="Proteomes" id="UP000564885">
    <property type="component" value="Unassembled WGS sequence"/>
</dbReference>
<comment type="caution">
    <text evidence="9">The sequence shown here is derived from an EMBL/GenBank/DDBJ whole genome shotgun (WGS) entry which is preliminary data.</text>
</comment>
<evidence type="ECO:0000256" key="1">
    <source>
        <dbReference type="ARBA" id="ARBA00004429"/>
    </source>
</evidence>
<dbReference type="InterPro" id="IPR010656">
    <property type="entry name" value="DctM"/>
</dbReference>
<feature type="transmembrane region" description="Helical" evidence="7">
    <location>
        <begin position="328"/>
        <end position="357"/>
    </location>
</feature>
<dbReference type="RefSeq" id="WP_171216465.1">
    <property type="nucleotide sequence ID" value="NZ_JABEPP010000001.1"/>
</dbReference>
<dbReference type="AlphaFoldDB" id="A0A849I3I5"/>
<evidence type="ECO:0000259" key="8">
    <source>
        <dbReference type="Pfam" id="PF06808"/>
    </source>
</evidence>
<keyword evidence="6 7" id="KW-0472">Membrane</keyword>
<dbReference type="PIRSF" id="PIRSF006066">
    <property type="entry name" value="HI0050"/>
    <property type="match status" value="1"/>
</dbReference>
<name>A0A849I3I5_9HYPH</name>
<accession>A0A849I3I5</accession>
<dbReference type="NCBIfam" id="TIGR00786">
    <property type="entry name" value="dctM"/>
    <property type="match status" value="1"/>
</dbReference>
<feature type="transmembrane region" description="Helical" evidence="7">
    <location>
        <begin position="369"/>
        <end position="394"/>
    </location>
</feature>
<evidence type="ECO:0000256" key="4">
    <source>
        <dbReference type="ARBA" id="ARBA00022692"/>
    </source>
</evidence>
<dbReference type="EMBL" id="JABEPP010000001">
    <property type="protein sequence ID" value="NNM70949.1"/>
    <property type="molecule type" value="Genomic_DNA"/>
</dbReference>
<dbReference type="GO" id="GO:0022857">
    <property type="term" value="F:transmembrane transporter activity"/>
    <property type="evidence" value="ECO:0007669"/>
    <property type="project" value="UniProtKB-UniRule"/>
</dbReference>
<feature type="transmembrane region" description="Helical" evidence="7">
    <location>
        <begin position="254"/>
        <end position="273"/>
    </location>
</feature>
<reference evidence="9 10" key="1">
    <citation type="submission" date="2020-04" db="EMBL/GenBank/DDBJ databases">
        <title>Enterovirga sp. isolate from soil.</title>
        <authorList>
            <person name="Chea S."/>
            <person name="Kim D.-U."/>
        </authorList>
    </citation>
    <scope>NUCLEOTIDE SEQUENCE [LARGE SCALE GENOMIC DNA]</scope>
    <source>
        <strain evidence="9 10">DB1703</strain>
    </source>
</reference>
<dbReference type="GO" id="GO:0005886">
    <property type="term" value="C:plasma membrane"/>
    <property type="evidence" value="ECO:0007669"/>
    <property type="project" value="UniProtKB-SubCell"/>
</dbReference>
<feature type="transmembrane region" description="Helical" evidence="7">
    <location>
        <begin position="177"/>
        <end position="202"/>
    </location>
</feature>
<proteinExistence type="inferred from homology"/>
<evidence type="ECO:0000313" key="9">
    <source>
        <dbReference type="EMBL" id="NNM70949.1"/>
    </source>
</evidence>
<dbReference type="Pfam" id="PF06808">
    <property type="entry name" value="DctM"/>
    <property type="match status" value="1"/>
</dbReference>
<dbReference type="InterPro" id="IPR004681">
    <property type="entry name" value="TRAP_DctM"/>
</dbReference>
<comment type="function">
    <text evidence="7">Part of the tripartite ATP-independent periplasmic (TRAP) transport system.</text>
</comment>
<keyword evidence="10" id="KW-1185">Reference proteome</keyword>
<feature type="transmembrane region" description="Helical" evidence="7">
    <location>
        <begin position="51"/>
        <end position="75"/>
    </location>
</feature>
<evidence type="ECO:0000256" key="5">
    <source>
        <dbReference type="ARBA" id="ARBA00022989"/>
    </source>
</evidence>
<feature type="transmembrane region" description="Helical" evidence="7">
    <location>
        <begin position="222"/>
        <end position="248"/>
    </location>
</feature>
<feature type="transmembrane region" description="Helical" evidence="7">
    <location>
        <begin position="414"/>
        <end position="435"/>
    </location>
</feature>
<dbReference type="PANTHER" id="PTHR33362">
    <property type="entry name" value="SIALIC ACID TRAP TRANSPORTER PERMEASE PROTEIN SIAT-RELATED"/>
    <property type="match status" value="1"/>
</dbReference>
<comment type="similarity">
    <text evidence="7">Belongs to the TRAP transporter large permease family.</text>
</comment>
<feature type="transmembrane region" description="Helical" evidence="7">
    <location>
        <begin position="141"/>
        <end position="165"/>
    </location>
</feature>
<keyword evidence="3 7" id="KW-0997">Cell inner membrane</keyword>
<evidence type="ECO:0000313" key="10">
    <source>
        <dbReference type="Proteomes" id="UP000564885"/>
    </source>
</evidence>
<keyword evidence="5 7" id="KW-1133">Transmembrane helix</keyword>
<feature type="domain" description="TRAP C4-dicarboxylate transport system permease DctM subunit" evidence="8">
    <location>
        <begin position="13"/>
        <end position="430"/>
    </location>
</feature>
<comment type="subcellular location">
    <subcellularLocation>
        <location evidence="1 7">Cell inner membrane</location>
        <topology evidence="1 7">Multi-pass membrane protein</topology>
    </subcellularLocation>
</comment>
<sequence length="441" mass="46748">MPLNEILALGCIASFFILLAIGVPVALTLAISGFVFGWLGFGSLLFNLLPARIYGVTANYTLIAIPLFVFMGVMLEKSRIADELMEVIGHVSGNLRGGMGIGIILVGVLMGATTGIVGATIVTLGLLTLPTLLRRGYDKSLACGTICASGTLGQLIPPSTIIILLADIMGQSVGTLFAAAVLPGLLLSGIFVVWMLLVGIIWPAKVPPIPVDERKALPRQELLLKVFKVALPPIALVLAVLGSIIGGIAAPTEAASMGAVGSILVAALARRLSWRTLVDVVHTTARVVAVMMFILICSQVFALAFRGLQGEQLVHDVFQMVPGGATGGLVFMLALIFVLGFFIEWIEISYIVVPMFLPMIIGAGLDQVWVATLIAVVLQTSFLTPPFGWALFYLRGVAPPEVTTLDIYKGVVPFIFLQLLALAICFAYPGIATWLPKAIGW</sequence>
<comment type="subunit">
    <text evidence="7">The complex comprises the extracytoplasmic solute receptor protein and the two transmembrane proteins.</text>
</comment>
<dbReference type="PANTHER" id="PTHR33362:SF7">
    <property type="entry name" value="SLL1103 PROTEIN"/>
    <property type="match status" value="1"/>
</dbReference>
<feature type="transmembrane region" description="Helical" evidence="7">
    <location>
        <begin position="285"/>
        <end position="308"/>
    </location>
</feature>
<feature type="transmembrane region" description="Helical" evidence="7">
    <location>
        <begin position="101"/>
        <end position="129"/>
    </location>
</feature>
<feature type="transmembrane region" description="Helical" evidence="7">
    <location>
        <begin position="6"/>
        <end position="39"/>
    </location>
</feature>
<keyword evidence="2" id="KW-1003">Cell membrane</keyword>